<keyword evidence="1" id="KW-0175">Coiled coil</keyword>
<evidence type="ECO:0000313" key="3">
    <source>
        <dbReference type="WBParaSite" id="Csp11.Scaffold630.g19783.t1"/>
    </source>
</evidence>
<evidence type="ECO:0000256" key="1">
    <source>
        <dbReference type="SAM" id="Coils"/>
    </source>
</evidence>
<dbReference type="Proteomes" id="UP000095282">
    <property type="component" value="Unplaced"/>
</dbReference>
<organism evidence="2 3">
    <name type="scientific">Caenorhabditis tropicalis</name>
    <dbReference type="NCBI Taxonomy" id="1561998"/>
    <lineage>
        <taxon>Eukaryota</taxon>
        <taxon>Metazoa</taxon>
        <taxon>Ecdysozoa</taxon>
        <taxon>Nematoda</taxon>
        <taxon>Chromadorea</taxon>
        <taxon>Rhabditida</taxon>
        <taxon>Rhabditina</taxon>
        <taxon>Rhabditomorpha</taxon>
        <taxon>Rhabditoidea</taxon>
        <taxon>Rhabditidae</taxon>
        <taxon>Peloderinae</taxon>
        <taxon>Caenorhabditis</taxon>
    </lineage>
</organism>
<protein>
    <submittedName>
        <fullName evidence="3">MADF domain-containing protein</fullName>
    </submittedName>
</protein>
<dbReference type="WBParaSite" id="Csp11.Scaffold630.g19783.t1">
    <property type="protein sequence ID" value="Csp11.Scaffold630.g19783.t1"/>
    <property type="gene ID" value="Csp11.Scaffold630.g19783"/>
</dbReference>
<dbReference type="eggNOG" id="KOG1418">
    <property type="taxonomic scope" value="Eukaryota"/>
</dbReference>
<sequence>MITVNHEPLTENSDENYRLHSVNEQYETAETQFPDIEAEITDRPQVNQNEGVRKSSQCIELQKLLKALNDLNNEVVSQDGRWSEEARRRYLEYQRIWSRFRTPKNKQ</sequence>
<dbReference type="STRING" id="1561998.A0A1I7UVK3"/>
<accession>A0A1I7UVK3</accession>
<evidence type="ECO:0000313" key="2">
    <source>
        <dbReference type="Proteomes" id="UP000095282"/>
    </source>
</evidence>
<feature type="coiled-coil region" evidence="1">
    <location>
        <begin position="54"/>
        <end position="81"/>
    </location>
</feature>
<proteinExistence type="predicted"/>
<reference evidence="3" key="1">
    <citation type="submission" date="2016-11" db="UniProtKB">
        <authorList>
            <consortium name="WormBaseParasite"/>
        </authorList>
    </citation>
    <scope>IDENTIFICATION</scope>
</reference>
<keyword evidence="2" id="KW-1185">Reference proteome</keyword>
<name>A0A1I7UVK3_9PELO</name>
<dbReference type="AlphaFoldDB" id="A0A1I7UVK3"/>